<dbReference type="Pfam" id="PF01464">
    <property type="entry name" value="SLT"/>
    <property type="match status" value="1"/>
</dbReference>
<dbReference type="GO" id="GO:0000270">
    <property type="term" value="P:peptidoglycan metabolic process"/>
    <property type="evidence" value="ECO:0007669"/>
    <property type="project" value="InterPro"/>
</dbReference>
<feature type="domain" description="LysM" evidence="4">
    <location>
        <begin position="370"/>
        <end position="414"/>
    </location>
</feature>
<dbReference type="AlphaFoldDB" id="A0A3N4W567"/>
<dbReference type="PROSITE" id="PS51782">
    <property type="entry name" value="LYSM"/>
    <property type="match status" value="1"/>
</dbReference>
<dbReference type="SMART" id="SM00257">
    <property type="entry name" value="LysM"/>
    <property type="match status" value="1"/>
</dbReference>
<dbReference type="InterPro" id="IPR036779">
    <property type="entry name" value="LysM_dom_sf"/>
</dbReference>
<dbReference type="SUPFAM" id="SSF53955">
    <property type="entry name" value="Lysozyme-like"/>
    <property type="match status" value="1"/>
</dbReference>
<dbReference type="InterPro" id="IPR000189">
    <property type="entry name" value="Transglyc_AS"/>
</dbReference>
<evidence type="ECO:0000256" key="3">
    <source>
        <dbReference type="SAM" id="SignalP"/>
    </source>
</evidence>
<name>A0A3N4W567_9GAMM</name>
<feature type="chain" id="PRO_5018051080" evidence="3">
    <location>
        <begin position="28"/>
        <end position="424"/>
    </location>
</feature>
<dbReference type="RefSeq" id="WP_242002926.1">
    <property type="nucleotide sequence ID" value="NZ_RKQN01000001.1"/>
</dbReference>
<comment type="similarity">
    <text evidence="1">Belongs to the transglycosylase Slt family.</text>
</comment>
<proteinExistence type="inferred from homology"/>
<dbReference type="CDD" id="cd00118">
    <property type="entry name" value="LysM"/>
    <property type="match status" value="1"/>
</dbReference>
<dbReference type="EMBL" id="RKQN01000001">
    <property type="protein sequence ID" value="RPE81230.1"/>
    <property type="molecule type" value="Genomic_DNA"/>
</dbReference>
<gene>
    <name evidence="5" type="ORF">EDC50_0412</name>
</gene>
<dbReference type="Gene3D" id="3.10.350.10">
    <property type="entry name" value="LysM domain"/>
    <property type="match status" value="1"/>
</dbReference>
<feature type="region of interest" description="Disordered" evidence="2">
    <location>
        <begin position="349"/>
        <end position="377"/>
    </location>
</feature>
<keyword evidence="3" id="KW-0732">Signal</keyword>
<feature type="compositionally biased region" description="Low complexity" evidence="2">
    <location>
        <begin position="48"/>
        <end position="60"/>
    </location>
</feature>
<dbReference type="Proteomes" id="UP000269708">
    <property type="component" value="Unassembled WGS sequence"/>
</dbReference>
<dbReference type="PROSITE" id="PS00922">
    <property type="entry name" value="TRANSGLYCOSYLASE"/>
    <property type="match status" value="1"/>
</dbReference>
<dbReference type="InterPro" id="IPR023346">
    <property type="entry name" value="Lysozyme-like_dom_sf"/>
</dbReference>
<feature type="region of interest" description="Disordered" evidence="2">
    <location>
        <begin position="48"/>
        <end position="69"/>
    </location>
</feature>
<sequence>MRAAPRRRRLIAGFALACAPLAGPAQALGASPAGGVAPVEIAAPPTAAPVAGAPPAEADAAPPPASPAARNGREIYQRFREGLADPECAAADTGPRWRRHFAQAPERLAARDDDVLPLFGYVVDALREAHLPTEFALIPFVESGYRPGARSASGPAGLWQMIAMTARDHGVPVRDGYDGRLSPVDSTEAAVRYLKTLYGMFAGDWRLAAMAYNAGEYRILAALQRGGQQARDAAPERLPGLSPITQAYVRKLHALSCLMAQADDREEWMRALDRPVPRLQAVTVPADVERIEQWAERTGGDPAQLRRLNPAFAQGRLRRGDGRPARLLAVAAPAADAALVAPAAEEAAQAAAPPPAANPIASSPPPETPRRHTVARGDSAWSIARRYGIRLADLLERNGLRPDSVLRPGRVLDIDPLGAAVGGE</sequence>
<dbReference type="InterPro" id="IPR008258">
    <property type="entry name" value="Transglycosylase_SLT_dom_1"/>
</dbReference>
<keyword evidence="6" id="KW-1185">Reference proteome</keyword>
<evidence type="ECO:0000256" key="1">
    <source>
        <dbReference type="ARBA" id="ARBA00007734"/>
    </source>
</evidence>
<dbReference type="InterPro" id="IPR018392">
    <property type="entry name" value="LysM"/>
</dbReference>
<accession>A0A3N4W567</accession>
<evidence type="ECO:0000313" key="6">
    <source>
        <dbReference type="Proteomes" id="UP000269708"/>
    </source>
</evidence>
<feature type="compositionally biased region" description="Pro residues" evidence="2">
    <location>
        <begin position="352"/>
        <end position="367"/>
    </location>
</feature>
<dbReference type="GO" id="GO:0008933">
    <property type="term" value="F:peptidoglycan lytic transglycosylase activity"/>
    <property type="evidence" value="ECO:0007669"/>
    <property type="project" value="InterPro"/>
</dbReference>
<dbReference type="SUPFAM" id="SSF54106">
    <property type="entry name" value="LysM domain"/>
    <property type="match status" value="1"/>
</dbReference>
<dbReference type="CDD" id="cd16894">
    <property type="entry name" value="MltD-like"/>
    <property type="match status" value="1"/>
</dbReference>
<protein>
    <submittedName>
        <fullName evidence="5">Membrane-bound lytic murein transglycosylase D</fullName>
    </submittedName>
</protein>
<reference evidence="5 6" key="1">
    <citation type="submission" date="2018-11" db="EMBL/GenBank/DDBJ databases">
        <title>Genomic Encyclopedia of Type Strains, Phase IV (KMG-IV): sequencing the most valuable type-strain genomes for metagenomic binning, comparative biology and taxonomic classification.</title>
        <authorList>
            <person name="Goeker M."/>
        </authorList>
    </citation>
    <scope>NUCLEOTIDE SEQUENCE [LARGE SCALE GENOMIC DNA]</scope>
    <source>
        <strain evidence="5 6">DSM 25623</strain>
    </source>
</reference>
<dbReference type="GO" id="GO:0016020">
    <property type="term" value="C:membrane"/>
    <property type="evidence" value="ECO:0007669"/>
    <property type="project" value="InterPro"/>
</dbReference>
<dbReference type="Pfam" id="PF01476">
    <property type="entry name" value="LysM"/>
    <property type="match status" value="1"/>
</dbReference>
<organism evidence="5 6">
    <name type="scientific">Vulcaniibacterium tengchongense</name>
    <dbReference type="NCBI Taxonomy" id="1273429"/>
    <lineage>
        <taxon>Bacteria</taxon>
        <taxon>Pseudomonadati</taxon>
        <taxon>Pseudomonadota</taxon>
        <taxon>Gammaproteobacteria</taxon>
        <taxon>Lysobacterales</taxon>
        <taxon>Lysobacteraceae</taxon>
        <taxon>Vulcaniibacterium</taxon>
    </lineage>
</organism>
<dbReference type="Gene3D" id="1.10.530.10">
    <property type="match status" value="1"/>
</dbReference>
<evidence type="ECO:0000259" key="4">
    <source>
        <dbReference type="PROSITE" id="PS51782"/>
    </source>
</evidence>
<evidence type="ECO:0000256" key="2">
    <source>
        <dbReference type="SAM" id="MobiDB-lite"/>
    </source>
</evidence>
<evidence type="ECO:0000313" key="5">
    <source>
        <dbReference type="EMBL" id="RPE81230.1"/>
    </source>
</evidence>
<feature type="signal peptide" evidence="3">
    <location>
        <begin position="1"/>
        <end position="27"/>
    </location>
</feature>
<comment type="caution">
    <text evidence="5">The sequence shown here is derived from an EMBL/GenBank/DDBJ whole genome shotgun (WGS) entry which is preliminary data.</text>
</comment>